<evidence type="ECO:0000259" key="4">
    <source>
        <dbReference type="PROSITE" id="PS50004"/>
    </source>
</evidence>
<dbReference type="GO" id="GO:0005509">
    <property type="term" value="F:calcium ion binding"/>
    <property type="evidence" value="ECO:0007669"/>
    <property type="project" value="TreeGrafter"/>
</dbReference>
<evidence type="ECO:0000256" key="2">
    <source>
        <dbReference type="ARBA" id="ARBA00022837"/>
    </source>
</evidence>
<feature type="transmembrane region" description="Helical" evidence="3">
    <location>
        <begin position="486"/>
        <end position="511"/>
    </location>
</feature>
<keyword evidence="1" id="KW-0479">Metal-binding</keyword>
<dbReference type="InterPro" id="IPR035892">
    <property type="entry name" value="C2_domain_sf"/>
</dbReference>
<dbReference type="Gene3D" id="2.60.40.150">
    <property type="entry name" value="C2 domain"/>
    <property type="match status" value="2"/>
</dbReference>
<dbReference type="InterPro" id="IPR000008">
    <property type="entry name" value="C2_dom"/>
</dbReference>
<gene>
    <name evidence="5" type="ORF">EEDITHA_LOCUS14794</name>
</gene>
<proteinExistence type="predicted"/>
<name>A0AAU9UL54_EUPED</name>
<sequence>MDSLFKNTVNLRRKRSNVDLWRTNSLINLSRLSGGSDSSIFESGSDTSSKLKKSNRRWNTIVTIVLVEAKSLPVVANDGASHNIYCKFRLGSETFKSKSVPTSQNPEWRERFQLHLYEDYVLSICLQDKGKMKNSMGSCILDLSSYEKERTHEIWKKLDDGYGVIHISVTMCAIRDSEISTNAVDTRDCNEKHGVCNLSCDWNIVGMLHVNVIGAKGFTSRPNAYCTLEIDNERVETHRVGASAEPRWNKCYVFKVYDVTSTLDLKVYDSSLANALLNDSIGKVSIPLLRITNDVTRWYALKDRNKRSNAKGNCPRILLKMHMVWNPIKATVRLFQSKEVKYIKKPAKFDLFLIYSNMKFVSDLLNLAADINEYYKRLFEWEDEKFSFCVLFVWLTFCFYIRLWIVPLLLLFPFLSYWIFKRRDNTKTQDDGYDDVLESVYIKEDKTFTGKLQDLQKMTLTITNGIEFIVSHIERLYNLVTFKVPFLSYVTMILLLIASAVIYVIPFNYLLMGLGIYKFTRKYLNPDRIPNNDLLDFLSRIPDNEMLKDWKELGVPEPKQDLQIQSPNIIRSISTSI</sequence>
<dbReference type="PANTHER" id="PTHR45911:SF4">
    <property type="entry name" value="MULTIPLE C2 AND TRANSMEMBRANE DOMAIN-CONTAINING PROTEIN"/>
    <property type="match status" value="1"/>
</dbReference>
<feature type="transmembrane region" description="Helical" evidence="3">
    <location>
        <begin position="386"/>
        <end position="419"/>
    </location>
</feature>
<keyword evidence="3" id="KW-1133">Transmembrane helix</keyword>
<evidence type="ECO:0000256" key="1">
    <source>
        <dbReference type="ARBA" id="ARBA00022723"/>
    </source>
</evidence>
<dbReference type="SMART" id="SM00239">
    <property type="entry name" value="C2"/>
    <property type="match status" value="2"/>
</dbReference>
<dbReference type="Pfam" id="PF00168">
    <property type="entry name" value="C2"/>
    <property type="match status" value="2"/>
</dbReference>
<keyword evidence="3" id="KW-0812">Transmembrane</keyword>
<dbReference type="GO" id="GO:0046928">
    <property type="term" value="P:regulation of neurotransmitter secretion"/>
    <property type="evidence" value="ECO:0007669"/>
    <property type="project" value="TreeGrafter"/>
</dbReference>
<keyword evidence="3" id="KW-0472">Membrane</keyword>
<dbReference type="AlphaFoldDB" id="A0AAU9UL54"/>
<dbReference type="PANTHER" id="PTHR45911">
    <property type="entry name" value="C2 DOMAIN-CONTAINING PROTEIN"/>
    <property type="match status" value="1"/>
</dbReference>
<dbReference type="EMBL" id="CAKOGL010000022">
    <property type="protein sequence ID" value="CAH2099868.1"/>
    <property type="molecule type" value="Genomic_DNA"/>
</dbReference>
<evidence type="ECO:0000313" key="5">
    <source>
        <dbReference type="EMBL" id="CAH2099868.1"/>
    </source>
</evidence>
<accession>A0AAU9UL54</accession>
<dbReference type="SUPFAM" id="SSF49562">
    <property type="entry name" value="C2 domain (Calcium/lipid-binding domain, CaLB)"/>
    <property type="match status" value="2"/>
</dbReference>
<reference evidence="5" key="1">
    <citation type="submission" date="2022-03" db="EMBL/GenBank/DDBJ databases">
        <authorList>
            <person name="Tunstrom K."/>
        </authorList>
    </citation>
    <scope>NUCLEOTIDE SEQUENCE</scope>
</reference>
<organism evidence="5 6">
    <name type="scientific">Euphydryas editha</name>
    <name type="common">Edith's checkerspot</name>
    <dbReference type="NCBI Taxonomy" id="104508"/>
    <lineage>
        <taxon>Eukaryota</taxon>
        <taxon>Metazoa</taxon>
        <taxon>Ecdysozoa</taxon>
        <taxon>Arthropoda</taxon>
        <taxon>Hexapoda</taxon>
        <taxon>Insecta</taxon>
        <taxon>Pterygota</taxon>
        <taxon>Neoptera</taxon>
        <taxon>Endopterygota</taxon>
        <taxon>Lepidoptera</taxon>
        <taxon>Glossata</taxon>
        <taxon>Ditrysia</taxon>
        <taxon>Papilionoidea</taxon>
        <taxon>Nymphalidae</taxon>
        <taxon>Nymphalinae</taxon>
        <taxon>Euphydryas</taxon>
    </lineage>
</organism>
<keyword evidence="6" id="KW-1185">Reference proteome</keyword>
<evidence type="ECO:0000256" key="3">
    <source>
        <dbReference type="SAM" id="Phobius"/>
    </source>
</evidence>
<dbReference type="Proteomes" id="UP001153954">
    <property type="component" value="Unassembled WGS sequence"/>
</dbReference>
<dbReference type="PROSITE" id="PS50004">
    <property type="entry name" value="C2"/>
    <property type="match status" value="2"/>
</dbReference>
<protein>
    <recommendedName>
        <fullName evidence="4">C2 domain-containing protein</fullName>
    </recommendedName>
</protein>
<evidence type="ECO:0000313" key="6">
    <source>
        <dbReference type="Proteomes" id="UP001153954"/>
    </source>
</evidence>
<keyword evidence="2" id="KW-0106">Calcium</keyword>
<dbReference type="GO" id="GO:0030672">
    <property type="term" value="C:synaptic vesicle membrane"/>
    <property type="evidence" value="ECO:0007669"/>
    <property type="project" value="TreeGrafter"/>
</dbReference>
<comment type="caution">
    <text evidence="5">The sequence shown here is derived from an EMBL/GenBank/DDBJ whole genome shotgun (WGS) entry which is preliminary data.</text>
</comment>
<feature type="domain" description="C2" evidence="4">
    <location>
        <begin position="42"/>
        <end position="156"/>
    </location>
</feature>
<feature type="domain" description="C2" evidence="4">
    <location>
        <begin position="192"/>
        <end position="303"/>
    </location>
</feature>